<organism evidence="3 4">
    <name type="scientific">Cellulomonas wangsupingiae</name>
    <dbReference type="NCBI Taxonomy" id="2968085"/>
    <lineage>
        <taxon>Bacteria</taxon>
        <taxon>Bacillati</taxon>
        <taxon>Actinomycetota</taxon>
        <taxon>Actinomycetes</taxon>
        <taxon>Micrococcales</taxon>
        <taxon>Cellulomonadaceae</taxon>
        <taxon>Cellulomonas</taxon>
    </lineage>
</organism>
<sequence length="119" mass="12732">MRLLQASVRRPSARDDDRGSAAIEVVGAVIVMGVVLFAIVQMISFMIGIHVAHQAARDGARALSLGRSVPLAVARSVPGDSTYRIEYPASDTVRVEVTVDGPIFTMDVGRQVAMPRTGR</sequence>
<keyword evidence="4" id="KW-1185">Reference proteome</keyword>
<keyword evidence="1" id="KW-1133">Transmembrane helix</keyword>
<feature type="domain" description="TadE-like" evidence="2">
    <location>
        <begin position="19"/>
        <end position="61"/>
    </location>
</feature>
<dbReference type="InterPro" id="IPR012495">
    <property type="entry name" value="TadE-like_dom"/>
</dbReference>
<gene>
    <name evidence="3" type="ORF">NP075_13375</name>
</gene>
<name>A0ABY5K0Z3_9CELL</name>
<evidence type="ECO:0000313" key="3">
    <source>
        <dbReference type="EMBL" id="UUI64114.1"/>
    </source>
</evidence>
<dbReference type="RefSeq" id="WP_227565672.1">
    <property type="nucleotide sequence ID" value="NZ_CP101989.1"/>
</dbReference>
<accession>A0ABY5K0Z3</accession>
<keyword evidence="1" id="KW-0812">Transmembrane</keyword>
<reference evidence="3 4" key="1">
    <citation type="submission" date="2022-07" db="EMBL/GenBank/DDBJ databases">
        <title>Novel species in genus cellulomonas.</title>
        <authorList>
            <person name="Ye L."/>
        </authorList>
    </citation>
    <scope>NUCLEOTIDE SEQUENCE [LARGE SCALE GENOMIC DNA]</scope>
    <source>
        <strain evidence="4">zg-Y908</strain>
    </source>
</reference>
<dbReference type="EMBL" id="CP101989">
    <property type="protein sequence ID" value="UUI64114.1"/>
    <property type="molecule type" value="Genomic_DNA"/>
</dbReference>
<evidence type="ECO:0000313" key="4">
    <source>
        <dbReference type="Proteomes" id="UP001317322"/>
    </source>
</evidence>
<feature type="transmembrane region" description="Helical" evidence="1">
    <location>
        <begin position="21"/>
        <end position="47"/>
    </location>
</feature>
<protein>
    <submittedName>
        <fullName evidence="3">Pilus assembly protein</fullName>
    </submittedName>
</protein>
<keyword evidence="1" id="KW-0472">Membrane</keyword>
<proteinExistence type="predicted"/>
<evidence type="ECO:0000259" key="2">
    <source>
        <dbReference type="Pfam" id="PF07811"/>
    </source>
</evidence>
<dbReference type="Proteomes" id="UP001317322">
    <property type="component" value="Chromosome"/>
</dbReference>
<evidence type="ECO:0000256" key="1">
    <source>
        <dbReference type="SAM" id="Phobius"/>
    </source>
</evidence>
<dbReference type="Pfam" id="PF07811">
    <property type="entry name" value="TadE"/>
    <property type="match status" value="1"/>
</dbReference>